<dbReference type="PANTHER" id="PTHR12216:SF3">
    <property type="entry name" value="UROCANATE HYDRATASE"/>
    <property type="match status" value="1"/>
</dbReference>
<evidence type="ECO:0000313" key="2">
    <source>
        <dbReference type="EMBL" id="MEQ2184567.1"/>
    </source>
</evidence>
<feature type="domain" description="Urocanase Rossmann-like" evidence="1">
    <location>
        <begin position="33"/>
        <end position="87"/>
    </location>
</feature>
<dbReference type="EMBL" id="JAHRIO010080476">
    <property type="protein sequence ID" value="MEQ2184567.1"/>
    <property type="molecule type" value="Genomic_DNA"/>
</dbReference>
<protein>
    <recommendedName>
        <fullName evidence="1">Urocanase Rossmann-like domain-containing protein</fullName>
    </recommendedName>
</protein>
<organism evidence="2 3">
    <name type="scientific">Goodea atripinnis</name>
    <dbReference type="NCBI Taxonomy" id="208336"/>
    <lineage>
        <taxon>Eukaryota</taxon>
        <taxon>Metazoa</taxon>
        <taxon>Chordata</taxon>
        <taxon>Craniata</taxon>
        <taxon>Vertebrata</taxon>
        <taxon>Euteleostomi</taxon>
        <taxon>Actinopterygii</taxon>
        <taxon>Neopterygii</taxon>
        <taxon>Teleostei</taxon>
        <taxon>Neoteleostei</taxon>
        <taxon>Acanthomorphata</taxon>
        <taxon>Ovalentaria</taxon>
        <taxon>Atherinomorphae</taxon>
        <taxon>Cyprinodontiformes</taxon>
        <taxon>Goodeidae</taxon>
        <taxon>Goodea</taxon>
    </lineage>
</organism>
<dbReference type="InterPro" id="IPR023637">
    <property type="entry name" value="Urocanase-like"/>
</dbReference>
<sequence length="90" mass="9868">MSGAQAKAAVIAGCVGVIAEVRWLQEERLLLEFERTGELLVDLGSDQTSLHNPYNGGYYPVPLSLRQANQLMSTDPGCFRSIVQERLDSS</sequence>
<accession>A0ABV0PMP1</accession>
<evidence type="ECO:0000259" key="1">
    <source>
        <dbReference type="Pfam" id="PF01175"/>
    </source>
</evidence>
<dbReference type="InterPro" id="IPR036190">
    <property type="entry name" value="Urocanase_sf"/>
</dbReference>
<dbReference type="PANTHER" id="PTHR12216">
    <property type="entry name" value="UROCANATE HYDRATASE"/>
    <property type="match status" value="1"/>
</dbReference>
<gene>
    <name evidence="2" type="ORF">GOODEAATRI_009253</name>
</gene>
<dbReference type="Gene3D" id="3.40.50.10730">
    <property type="entry name" value="Urocanase like domains"/>
    <property type="match status" value="1"/>
</dbReference>
<dbReference type="InterPro" id="IPR038364">
    <property type="entry name" value="Urocanase_central_sf"/>
</dbReference>
<dbReference type="Pfam" id="PF01175">
    <property type="entry name" value="Urocanase"/>
    <property type="match status" value="1"/>
</dbReference>
<proteinExistence type="predicted"/>
<keyword evidence="3" id="KW-1185">Reference proteome</keyword>
<comment type="caution">
    <text evidence="2">The sequence shown here is derived from an EMBL/GenBank/DDBJ whole genome shotgun (WGS) entry which is preliminary data.</text>
</comment>
<reference evidence="2 3" key="1">
    <citation type="submission" date="2021-06" db="EMBL/GenBank/DDBJ databases">
        <authorList>
            <person name="Palmer J.M."/>
        </authorList>
    </citation>
    <scope>NUCLEOTIDE SEQUENCE [LARGE SCALE GENOMIC DNA]</scope>
    <source>
        <strain evidence="2 3">GA_2019</strain>
        <tissue evidence="2">Muscle</tissue>
    </source>
</reference>
<dbReference type="SUPFAM" id="SSF111326">
    <property type="entry name" value="Urocanase"/>
    <property type="match status" value="1"/>
</dbReference>
<evidence type="ECO:0000313" key="3">
    <source>
        <dbReference type="Proteomes" id="UP001476798"/>
    </source>
</evidence>
<dbReference type="Proteomes" id="UP001476798">
    <property type="component" value="Unassembled WGS sequence"/>
</dbReference>
<dbReference type="InterPro" id="IPR035085">
    <property type="entry name" value="Urocanase_Rossmann-like"/>
</dbReference>
<name>A0ABV0PMP1_9TELE</name>